<organism evidence="1 2">
    <name type="scientific">Dreissena polymorpha</name>
    <name type="common">Zebra mussel</name>
    <name type="synonym">Mytilus polymorpha</name>
    <dbReference type="NCBI Taxonomy" id="45954"/>
    <lineage>
        <taxon>Eukaryota</taxon>
        <taxon>Metazoa</taxon>
        <taxon>Spiralia</taxon>
        <taxon>Lophotrochozoa</taxon>
        <taxon>Mollusca</taxon>
        <taxon>Bivalvia</taxon>
        <taxon>Autobranchia</taxon>
        <taxon>Heteroconchia</taxon>
        <taxon>Euheterodonta</taxon>
        <taxon>Imparidentia</taxon>
        <taxon>Neoheterodontei</taxon>
        <taxon>Myida</taxon>
        <taxon>Dreissenoidea</taxon>
        <taxon>Dreissenidae</taxon>
        <taxon>Dreissena</taxon>
    </lineage>
</organism>
<proteinExistence type="predicted"/>
<keyword evidence="2" id="KW-1185">Reference proteome</keyword>
<reference evidence="1" key="1">
    <citation type="journal article" date="2019" name="bioRxiv">
        <title>The Genome of the Zebra Mussel, Dreissena polymorpha: A Resource for Invasive Species Research.</title>
        <authorList>
            <person name="McCartney M.A."/>
            <person name="Auch B."/>
            <person name="Kono T."/>
            <person name="Mallez S."/>
            <person name="Zhang Y."/>
            <person name="Obille A."/>
            <person name="Becker A."/>
            <person name="Abrahante J.E."/>
            <person name="Garbe J."/>
            <person name="Badalamenti J.P."/>
            <person name="Herman A."/>
            <person name="Mangelson H."/>
            <person name="Liachko I."/>
            <person name="Sullivan S."/>
            <person name="Sone E.D."/>
            <person name="Koren S."/>
            <person name="Silverstein K.A.T."/>
            <person name="Beckman K.B."/>
            <person name="Gohl D.M."/>
        </authorList>
    </citation>
    <scope>NUCLEOTIDE SEQUENCE</scope>
    <source>
        <strain evidence="1">Duluth1</strain>
        <tissue evidence="1">Whole animal</tissue>
    </source>
</reference>
<dbReference type="Proteomes" id="UP000828390">
    <property type="component" value="Unassembled WGS sequence"/>
</dbReference>
<dbReference type="EMBL" id="JAIWYP010000004">
    <property type="protein sequence ID" value="KAH3829844.1"/>
    <property type="molecule type" value="Genomic_DNA"/>
</dbReference>
<accession>A0A9D4HAG3</accession>
<protein>
    <submittedName>
        <fullName evidence="1">Uncharacterized protein</fullName>
    </submittedName>
</protein>
<sequence>MRADLGKVNELVCPLPTKSQKYEQYSVFSDHDSSCSIVKLRDNRFHCLSGYCDAMFSSSKRHIVYMDKAENLCPHLEILKNYKYIWKNELLNSAIASSSNEQACEDDTEETETLGLDKTNEDDLTAQPVQDQDIKVYLNEV</sequence>
<comment type="caution">
    <text evidence="1">The sequence shown here is derived from an EMBL/GenBank/DDBJ whole genome shotgun (WGS) entry which is preliminary data.</text>
</comment>
<name>A0A9D4HAG3_DREPO</name>
<reference evidence="1" key="2">
    <citation type="submission" date="2020-11" db="EMBL/GenBank/DDBJ databases">
        <authorList>
            <person name="McCartney M.A."/>
            <person name="Auch B."/>
            <person name="Kono T."/>
            <person name="Mallez S."/>
            <person name="Becker A."/>
            <person name="Gohl D.M."/>
            <person name="Silverstein K.A.T."/>
            <person name="Koren S."/>
            <person name="Bechman K.B."/>
            <person name="Herman A."/>
            <person name="Abrahante J.E."/>
            <person name="Garbe J."/>
        </authorList>
    </citation>
    <scope>NUCLEOTIDE SEQUENCE</scope>
    <source>
        <strain evidence="1">Duluth1</strain>
        <tissue evidence="1">Whole animal</tissue>
    </source>
</reference>
<evidence type="ECO:0000313" key="1">
    <source>
        <dbReference type="EMBL" id="KAH3829844.1"/>
    </source>
</evidence>
<gene>
    <name evidence="1" type="ORF">DPMN_103074</name>
</gene>
<evidence type="ECO:0000313" key="2">
    <source>
        <dbReference type="Proteomes" id="UP000828390"/>
    </source>
</evidence>
<dbReference type="AlphaFoldDB" id="A0A9D4HAG3"/>